<dbReference type="GeneID" id="70133193"/>
<reference evidence="2" key="1">
    <citation type="journal article" date="2021" name="Nat. Commun.">
        <title>Genetic determinants of endophytism in the Arabidopsis root mycobiome.</title>
        <authorList>
            <person name="Mesny F."/>
            <person name="Miyauchi S."/>
            <person name="Thiergart T."/>
            <person name="Pickel B."/>
            <person name="Atanasova L."/>
            <person name="Karlsson M."/>
            <person name="Huettel B."/>
            <person name="Barry K.W."/>
            <person name="Haridas S."/>
            <person name="Chen C."/>
            <person name="Bauer D."/>
            <person name="Andreopoulos W."/>
            <person name="Pangilinan J."/>
            <person name="LaButti K."/>
            <person name="Riley R."/>
            <person name="Lipzen A."/>
            <person name="Clum A."/>
            <person name="Drula E."/>
            <person name="Henrissat B."/>
            <person name="Kohler A."/>
            <person name="Grigoriev I.V."/>
            <person name="Martin F.M."/>
            <person name="Hacquard S."/>
        </authorList>
    </citation>
    <scope>NUCLEOTIDE SEQUENCE</scope>
    <source>
        <strain evidence="2">MPI-SDFR-AT-0073</strain>
    </source>
</reference>
<keyword evidence="3" id="KW-1185">Reference proteome</keyword>
<dbReference type="Proteomes" id="UP000758603">
    <property type="component" value="Unassembled WGS sequence"/>
</dbReference>
<dbReference type="RefSeq" id="XP_045951710.1">
    <property type="nucleotide sequence ID" value="XM_046104302.1"/>
</dbReference>
<dbReference type="EMBL" id="JAGPXC010000012">
    <property type="protein sequence ID" value="KAH6645196.1"/>
    <property type="molecule type" value="Genomic_DNA"/>
</dbReference>
<keyword evidence="1" id="KW-0732">Signal</keyword>
<evidence type="ECO:0000313" key="2">
    <source>
        <dbReference type="EMBL" id="KAH6645196.1"/>
    </source>
</evidence>
<evidence type="ECO:0000256" key="1">
    <source>
        <dbReference type="SAM" id="SignalP"/>
    </source>
</evidence>
<comment type="caution">
    <text evidence="2">The sequence shown here is derived from an EMBL/GenBank/DDBJ whole genome shotgun (WGS) entry which is preliminary data.</text>
</comment>
<protein>
    <submittedName>
        <fullName evidence="2">Uncharacterized protein</fullName>
    </submittedName>
</protein>
<organism evidence="2 3">
    <name type="scientific">Truncatella angustata</name>
    <dbReference type="NCBI Taxonomy" id="152316"/>
    <lineage>
        <taxon>Eukaryota</taxon>
        <taxon>Fungi</taxon>
        <taxon>Dikarya</taxon>
        <taxon>Ascomycota</taxon>
        <taxon>Pezizomycotina</taxon>
        <taxon>Sordariomycetes</taxon>
        <taxon>Xylariomycetidae</taxon>
        <taxon>Amphisphaeriales</taxon>
        <taxon>Sporocadaceae</taxon>
        <taxon>Truncatella</taxon>
    </lineage>
</organism>
<evidence type="ECO:0000313" key="3">
    <source>
        <dbReference type="Proteomes" id="UP000758603"/>
    </source>
</evidence>
<dbReference type="AlphaFoldDB" id="A0A9P8RJE5"/>
<proteinExistence type="predicted"/>
<accession>A0A9P8RJE5</accession>
<sequence length="165" mass="17279">MSVTKGLTPWRLLVLLIAALQVTASSVDGFVQALAPRQSPSANTNALLNPICQNYAKVANLSTIGLNSTYRAAFLRSAPMGTDAASSILDTQSPKLMGMMFDKNLNEQCGNLSTIALAEAANNFTRGIVADLTIQPAPGIGVIGPETPLVVIAIILMFGGMFISL</sequence>
<dbReference type="OrthoDB" id="3438213at2759"/>
<feature type="chain" id="PRO_5040131441" evidence="1">
    <location>
        <begin position="25"/>
        <end position="165"/>
    </location>
</feature>
<name>A0A9P8RJE5_9PEZI</name>
<gene>
    <name evidence="2" type="ORF">BKA67DRAFT_587154</name>
</gene>
<feature type="signal peptide" evidence="1">
    <location>
        <begin position="1"/>
        <end position="24"/>
    </location>
</feature>